<keyword evidence="1" id="KW-0805">Transcription regulation</keyword>
<dbReference type="GO" id="GO:0006355">
    <property type="term" value="P:regulation of DNA-templated transcription"/>
    <property type="evidence" value="ECO:0007669"/>
    <property type="project" value="InterPro"/>
</dbReference>
<gene>
    <name evidence="5" type="ORF">FY528_16830</name>
</gene>
<dbReference type="Pfam" id="PF00196">
    <property type="entry name" value="GerE"/>
    <property type="match status" value="1"/>
</dbReference>
<keyword evidence="6" id="KW-1185">Reference proteome</keyword>
<keyword evidence="2" id="KW-0238">DNA-binding</keyword>
<dbReference type="Gene3D" id="1.10.10.10">
    <property type="entry name" value="Winged helix-like DNA-binding domain superfamily/Winged helix DNA-binding domain"/>
    <property type="match status" value="1"/>
</dbReference>
<keyword evidence="3" id="KW-0804">Transcription</keyword>
<proteinExistence type="predicted"/>
<evidence type="ECO:0000256" key="1">
    <source>
        <dbReference type="ARBA" id="ARBA00023015"/>
    </source>
</evidence>
<reference evidence="5 6" key="1">
    <citation type="submission" date="2019-08" db="EMBL/GenBank/DDBJ databases">
        <authorList>
            <person name="Seo M.-J."/>
        </authorList>
    </citation>
    <scope>NUCLEOTIDE SEQUENCE [LARGE SCALE GENOMIC DNA]</scope>
    <source>
        <strain evidence="5 6">KIGAM108</strain>
    </source>
</reference>
<organism evidence="5 6">
    <name type="scientific">Hymenobacter lutimineralis</name>
    <dbReference type="NCBI Taxonomy" id="2606448"/>
    <lineage>
        <taxon>Bacteria</taxon>
        <taxon>Pseudomonadati</taxon>
        <taxon>Bacteroidota</taxon>
        <taxon>Cytophagia</taxon>
        <taxon>Cytophagales</taxon>
        <taxon>Hymenobacteraceae</taxon>
        <taxon>Hymenobacter</taxon>
    </lineage>
</organism>
<dbReference type="CDD" id="cd06170">
    <property type="entry name" value="LuxR_C_like"/>
    <property type="match status" value="1"/>
</dbReference>
<dbReference type="AlphaFoldDB" id="A0A5D6UVE2"/>
<dbReference type="PANTHER" id="PTHR44688:SF16">
    <property type="entry name" value="DNA-BINDING TRANSCRIPTIONAL ACTIVATOR DEVR_DOSR"/>
    <property type="match status" value="1"/>
</dbReference>
<comment type="caution">
    <text evidence="5">The sequence shown here is derived from an EMBL/GenBank/DDBJ whole genome shotgun (WGS) entry which is preliminary data.</text>
</comment>
<evidence type="ECO:0000256" key="3">
    <source>
        <dbReference type="ARBA" id="ARBA00023163"/>
    </source>
</evidence>
<name>A0A5D6UVE2_9BACT</name>
<dbReference type="EMBL" id="VTHL01000020">
    <property type="protein sequence ID" value="TYZ06935.1"/>
    <property type="molecule type" value="Genomic_DNA"/>
</dbReference>
<evidence type="ECO:0000313" key="5">
    <source>
        <dbReference type="EMBL" id="TYZ06935.1"/>
    </source>
</evidence>
<dbReference type="InterPro" id="IPR000792">
    <property type="entry name" value="Tscrpt_reg_LuxR_C"/>
</dbReference>
<dbReference type="GO" id="GO:0003677">
    <property type="term" value="F:DNA binding"/>
    <property type="evidence" value="ECO:0007669"/>
    <property type="project" value="UniProtKB-KW"/>
</dbReference>
<dbReference type="Proteomes" id="UP000322791">
    <property type="component" value="Unassembled WGS sequence"/>
</dbReference>
<dbReference type="PANTHER" id="PTHR44688">
    <property type="entry name" value="DNA-BINDING TRANSCRIPTIONAL ACTIVATOR DEVR_DOSR"/>
    <property type="match status" value="1"/>
</dbReference>
<dbReference type="SMART" id="SM00421">
    <property type="entry name" value="HTH_LUXR"/>
    <property type="match status" value="1"/>
</dbReference>
<evidence type="ECO:0000259" key="4">
    <source>
        <dbReference type="PROSITE" id="PS50043"/>
    </source>
</evidence>
<evidence type="ECO:0000256" key="2">
    <source>
        <dbReference type="ARBA" id="ARBA00023125"/>
    </source>
</evidence>
<sequence>MIRLRHADFLRLNQAIELVHAEAGPRRLFGQLSRAVMLAISAETVCFDGYDLSGRIGHLGAYPEGLFGADDFPLLGNHIVEHPLFPAIMEQRRSEPLRTSDFCRMPQYFRTTLFNAFYRPLALTHHMILGLELTDYGWVTCALARRRRNFTEADRQVLHLLKPHVQVAVRHARTVARLQTQPPAAPEMALLTELTARETHVLTLLSRGLTDKEIGQQSGISTRTVQNHLQNIYSKLGVTNRTAALGQVLGRGAY</sequence>
<dbReference type="SUPFAM" id="SSF46894">
    <property type="entry name" value="C-terminal effector domain of the bipartite response regulators"/>
    <property type="match status" value="1"/>
</dbReference>
<accession>A0A5D6UVE2</accession>
<evidence type="ECO:0000313" key="6">
    <source>
        <dbReference type="Proteomes" id="UP000322791"/>
    </source>
</evidence>
<dbReference type="InterPro" id="IPR036388">
    <property type="entry name" value="WH-like_DNA-bd_sf"/>
</dbReference>
<dbReference type="PROSITE" id="PS50043">
    <property type="entry name" value="HTH_LUXR_2"/>
    <property type="match status" value="1"/>
</dbReference>
<feature type="domain" description="HTH luxR-type" evidence="4">
    <location>
        <begin position="187"/>
        <end position="252"/>
    </location>
</feature>
<dbReference type="PRINTS" id="PR00038">
    <property type="entry name" value="HTHLUXR"/>
</dbReference>
<dbReference type="RefSeq" id="WP_149072189.1">
    <property type="nucleotide sequence ID" value="NZ_VTHL01000020.1"/>
</dbReference>
<protein>
    <submittedName>
        <fullName evidence="5">Response regulator transcription factor</fullName>
    </submittedName>
</protein>
<dbReference type="InterPro" id="IPR016032">
    <property type="entry name" value="Sig_transdc_resp-reg_C-effctor"/>
</dbReference>